<evidence type="ECO:0000256" key="1">
    <source>
        <dbReference type="PROSITE-ProRule" id="PRU00339"/>
    </source>
</evidence>
<dbReference type="Pfam" id="PF00756">
    <property type="entry name" value="Esterase"/>
    <property type="match status" value="1"/>
</dbReference>
<proteinExistence type="predicted"/>
<keyword evidence="1" id="KW-0802">TPR repeat</keyword>
<gene>
    <name evidence="2" type="ORF">SAMN05443667_102143</name>
</gene>
<feature type="repeat" description="TPR" evidence="1">
    <location>
        <begin position="326"/>
        <end position="359"/>
    </location>
</feature>
<dbReference type="STRING" id="150146.SAMN05443667_102143"/>
<evidence type="ECO:0000313" key="2">
    <source>
        <dbReference type="EMBL" id="SEA15406.1"/>
    </source>
</evidence>
<dbReference type="AlphaFoldDB" id="A0A1H3YV90"/>
<name>A0A1H3YV90_9FLAO</name>
<dbReference type="Gene3D" id="1.25.40.10">
    <property type="entry name" value="Tetratricopeptide repeat domain"/>
    <property type="match status" value="1"/>
</dbReference>
<dbReference type="InterPro" id="IPR029058">
    <property type="entry name" value="AB_hydrolase_fold"/>
</dbReference>
<dbReference type="EMBL" id="FNRD01000002">
    <property type="protein sequence ID" value="SEA15406.1"/>
    <property type="molecule type" value="Genomic_DNA"/>
</dbReference>
<dbReference type="OrthoDB" id="1142077at2"/>
<accession>A0A1H3YV90</accession>
<dbReference type="RefSeq" id="WP_091085218.1">
    <property type="nucleotide sequence ID" value="NZ_FNRD01000002.1"/>
</dbReference>
<dbReference type="PROSITE" id="PS50005">
    <property type="entry name" value="TPR"/>
    <property type="match status" value="1"/>
</dbReference>
<organism evidence="2 3">
    <name type="scientific">Flavobacterium gillisiae</name>
    <dbReference type="NCBI Taxonomy" id="150146"/>
    <lineage>
        <taxon>Bacteria</taxon>
        <taxon>Pseudomonadati</taxon>
        <taxon>Bacteroidota</taxon>
        <taxon>Flavobacteriia</taxon>
        <taxon>Flavobacteriales</taxon>
        <taxon>Flavobacteriaceae</taxon>
        <taxon>Flavobacterium</taxon>
    </lineage>
</organism>
<dbReference type="Gene3D" id="3.40.50.1820">
    <property type="entry name" value="alpha/beta hydrolase"/>
    <property type="match status" value="1"/>
</dbReference>
<sequence length="380" mass="43589">MKQLFVLLFFTFSMFSQKTTESFTSNKLGTTREITVGLPSTYELNPTKKYPLLILLDGEYLFDPFYGALDYGTYWDDLPETIVIGINQRNSRMEDCRFNNDNGLPSGKGADFFEFIGGELLPYIEKKYRIAPFKIIAGHDTTAGFLNFFLYKDNPLFDAYISLSPEFAPEMESRIPEKLAQSKKAIFYYQSSADGDIRQLREPIKNLDANLKTIANSNIDYKYDEFQNASHYSLVLYSIPSALYQIFDSYKPISSSEFTEKIVTLQSGYVDYLTNKYDLISNKLGLKIPVRLNDFKAIEAAILKNNAYNELDKLAEIADKNYPKSMLASYQLGLMYEKKGDAKRAANKYQQASQLEEIGNLTKDMMFDKYDSMKSLTQKK</sequence>
<evidence type="ECO:0008006" key="4">
    <source>
        <dbReference type="Google" id="ProtNLM"/>
    </source>
</evidence>
<reference evidence="3" key="1">
    <citation type="submission" date="2016-10" db="EMBL/GenBank/DDBJ databases">
        <authorList>
            <person name="Varghese N."/>
            <person name="Submissions S."/>
        </authorList>
    </citation>
    <scope>NUCLEOTIDE SEQUENCE [LARGE SCALE GENOMIC DNA]</scope>
    <source>
        <strain evidence="3">DSM 22376</strain>
    </source>
</reference>
<dbReference type="InterPro" id="IPR011990">
    <property type="entry name" value="TPR-like_helical_dom_sf"/>
</dbReference>
<dbReference type="PANTHER" id="PTHR48098:SF6">
    <property type="entry name" value="FERRI-BACILLIBACTIN ESTERASE BESA"/>
    <property type="match status" value="1"/>
</dbReference>
<dbReference type="InterPro" id="IPR019734">
    <property type="entry name" value="TPR_rpt"/>
</dbReference>
<dbReference type="SUPFAM" id="SSF53474">
    <property type="entry name" value="alpha/beta-Hydrolases"/>
    <property type="match status" value="1"/>
</dbReference>
<dbReference type="InterPro" id="IPR050583">
    <property type="entry name" value="Mycobacterial_A85_antigen"/>
</dbReference>
<evidence type="ECO:0000313" key="3">
    <source>
        <dbReference type="Proteomes" id="UP000198951"/>
    </source>
</evidence>
<keyword evidence="3" id="KW-1185">Reference proteome</keyword>
<dbReference type="Proteomes" id="UP000198951">
    <property type="component" value="Unassembled WGS sequence"/>
</dbReference>
<dbReference type="InterPro" id="IPR000801">
    <property type="entry name" value="Esterase-like"/>
</dbReference>
<protein>
    <recommendedName>
        <fullName evidence="4">Esterase</fullName>
    </recommendedName>
</protein>
<dbReference type="PANTHER" id="PTHR48098">
    <property type="entry name" value="ENTEROCHELIN ESTERASE-RELATED"/>
    <property type="match status" value="1"/>
</dbReference>